<dbReference type="SUPFAM" id="SSF53720">
    <property type="entry name" value="ALDH-like"/>
    <property type="match status" value="1"/>
</dbReference>
<dbReference type="GO" id="GO:0006081">
    <property type="term" value="P:aldehyde metabolic process"/>
    <property type="evidence" value="ECO:0007669"/>
    <property type="project" value="InterPro"/>
</dbReference>
<dbReference type="InterPro" id="IPR016161">
    <property type="entry name" value="Ald_DH/histidinol_DH"/>
</dbReference>
<dbReference type="Gene3D" id="3.40.605.10">
    <property type="entry name" value="Aldehyde Dehydrogenase, Chain A, domain 1"/>
    <property type="match status" value="1"/>
</dbReference>
<dbReference type="AlphaFoldDB" id="S9V1Q1"/>
<evidence type="ECO:0000256" key="6">
    <source>
        <dbReference type="RuleBase" id="RU003345"/>
    </source>
</evidence>
<dbReference type="PROSITE" id="PS00070">
    <property type="entry name" value="ALDEHYDE_DEHYDR_CYS"/>
    <property type="match status" value="1"/>
</dbReference>
<sequence length="532" mass="57950">MTTKIKQFNPATGEALPEVEVADTSVVFDAVQRARVAQKQWATLSYKERAVYIRKIKTFLADHVEECVKVISQSTGKTRQDALVTEALTGVCGCEWYAANTQKVLRPEKLPSGNITFANKSNVLVYEPVGVVGIITPWNYPFALPFGEVLMGLMAGNAVILKVASNVAHVGLFIERCVRASGMPANVFQHLILPGAKAGPAMLQAGVNKLFFTGSVPVGKELMAEAAKTLTPVSLELGGNDPMVVLEDACLERAVNCACWAGFQNAGQSCGGVERVYVHEKLYEAFLEQLCAKTRALRHGPDNGDFQVDMGSVTTKGQYESIKAQVDEAVQKGAKVVAQSRAVGDVSKGFFFPATVMTHVTSDMRLMREETFGPVLPVVSFKDDEEAIREANAISLALTSSIFSENPAHARAVAGRMESGVVTINDHLYTHGMTEAPWGGWKESGIGRTHGYLGLREMCNVKCVNRDLLPGWLAPRAIYWYPFSEASYATMLAVVRLSAPRSLSEVVKGLKTLLSNAVFMFTKWKVESKKEK</sequence>
<dbReference type="PROSITE" id="PS00687">
    <property type="entry name" value="ALDEHYDE_DEHYDR_GLU"/>
    <property type="match status" value="1"/>
</dbReference>
<comment type="caution">
    <text evidence="8">The sequence shown here is derived from an EMBL/GenBank/DDBJ whole genome shotgun (WGS) entry which is preliminary data.</text>
</comment>
<dbReference type="GO" id="GO:0016620">
    <property type="term" value="F:oxidoreductase activity, acting on the aldehyde or oxo group of donors, NAD or NADP as acceptor"/>
    <property type="evidence" value="ECO:0007669"/>
    <property type="project" value="InterPro"/>
</dbReference>
<feature type="active site" evidence="4">
    <location>
        <position position="270"/>
    </location>
</feature>
<evidence type="ECO:0000256" key="3">
    <source>
        <dbReference type="PIRNR" id="PIRNR036492"/>
    </source>
</evidence>
<proteinExistence type="inferred from homology"/>
<dbReference type="InterPro" id="IPR016160">
    <property type="entry name" value="Ald_DH_CS_CYS"/>
</dbReference>
<dbReference type="CDD" id="cd07099">
    <property type="entry name" value="ALDH_DDALDH"/>
    <property type="match status" value="1"/>
</dbReference>
<dbReference type="EMBL" id="ATMH01000291">
    <property type="protein sequence ID" value="EPY37007.1"/>
    <property type="molecule type" value="Genomic_DNA"/>
</dbReference>
<evidence type="ECO:0000313" key="9">
    <source>
        <dbReference type="Proteomes" id="UP000015354"/>
    </source>
</evidence>
<evidence type="ECO:0000256" key="2">
    <source>
        <dbReference type="ARBA" id="ARBA00023002"/>
    </source>
</evidence>
<protein>
    <recommendedName>
        <fullName evidence="3">Aldehyde dehydrogenase</fullName>
    </recommendedName>
</protein>
<feature type="domain" description="Aldehyde dehydrogenase" evidence="7">
    <location>
        <begin position="4"/>
        <end position="464"/>
    </location>
</feature>
<gene>
    <name evidence="8" type="ORF">STCU_00291</name>
</gene>
<evidence type="ECO:0000256" key="5">
    <source>
        <dbReference type="PROSITE-ProRule" id="PRU10007"/>
    </source>
</evidence>
<dbReference type="FunFam" id="3.40.309.10:FF:000009">
    <property type="entry name" value="Aldehyde dehydrogenase A"/>
    <property type="match status" value="1"/>
</dbReference>
<reference evidence="8 9" key="1">
    <citation type="journal article" date="2013" name="PLoS ONE">
        <title>Predicting the Proteins of Angomonas deanei, Strigomonas culicis and Their Respective Endosymbionts Reveals New Aspects of the Trypanosomatidae Family.</title>
        <authorList>
            <person name="Motta M.C."/>
            <person name="Martins A.C."/>
            <person name="de Souza S.S."/>
            <person name="Catta-Preta C.M."/>
            <person name="Silva R."/>
            <person name="Klein C.C."/>
            <person name="de Almeida L.G."/>
            <person name="de Lima Cunha O."/>
            <person name="Ciapina L.P."/>
            <person name="Brocchi M."/>
            <person name="Colabardini A.C."/>
            <person name="de Araujo Lima B."/>
            <person name="Machado C.R."/>
            <person name="de Almeida Soares C.M."/>
            <person name="Probst C.M."/>
            <person name="de Menezes C.B."/>
            <person name="Thompson C.E."/>
            <person name="Bartholomeu D.C."/>
            <person name="Gradia D.F."/>
            <person name="Pavoni D.P."/>
            <person name="Grisard E.C."/>
            <person name="Fantinatti-Garboggini F."/>
            <person name="Marchini F.K."/>
            <person name="Rodrigues-Luiz G.F."/>
            <person name="Wagner G."/>
            <person name="Goldman G.H."/>
            <person name="Fietto J.L."/>
            <person name="Elias M.C."/>
            <person name="Goldman M.H."/>
            <person name="Sagot M.F."/>
            <person name="Pereira M."/>
            <person name="Stoco P.H."/>
            <person name="de Mendonca-Neto R.P."/>
            <person name="Teixeira S.M."/>
            <person name="Maciel T.E."/>
            <person name="de Oliveira Mendes T.A."/>
            <person name="Urmenyi T.P."/>
            <person name="de Souza W."/>
            <person name="Schenkman S."/>
            <person name="de Vasconcelos A.T."/>
        </authorList>
    </citation>
    <scope>NUCLEOTIDE SEQUENCE [LARGE SCALE GENOMIC DNA]</scope>
</reference>
<dbReference type="InterPro" id="IPR029510">
    <property type="entry name" value="Ald_DH_CS_GLU"/>
</dbReference>
<dbReference type="Proteomes" id="UP000015354">
    <property type="component" value="Unassembled WGS sequence"/>
</dbReference>
<dbReference type="InterPro" id="IPR015590">
    <property type="entry name" value="Aldehyde_DH_dom"/>
</dbReference>
<dbReference type="InterPro" id="IPR016162">
    <property type="entry name" value="Ald_DH_N"/>
</dbReference>
<dbReference type="InterPro" id="IPR012394">
    <property type="entry name" value="Aldehyde_DH_NAD(P)"/>
</dbReference>
<organism evidence="8 9">
    <name type="scientific">Strigomonas culicis</name>
    <dbReference type="NCBI Taxonomy" id="28005"/>
    <lineage>
        <taxon>Eukaryota</taxon>
        <taxon>Discoba</taxon>
        <taxon>Euglenozoa</taxon>
        <taxon>Kinetoplastea</taxon>
        <taxon>Metakinetoplastina</taxon>
        <taxon>Trypanosomatida</taxon>
        <taxon>Trypanosomatidae</taxon>
        <taxon>Strigomonadinae</taxon>
        <taxon>Strigomonas</taxon>
    </lineage>
</organism>
<dbReference type="PIRSF" id="PIRSF036492">
    <property type="entry name" value="ALDH"/>
    <property type="match status" value="1"/>
</dbReference>
<dbReference type="PANTHER" id="PTHR11699">
    <property type="entry name" value="ALDEHYDE DEHYDROGENASE-RELATED"/>
    <property type="match status" value="1"/>
</dbReference>
<dbReference type="Gene3D" id="3.40.309.10">
    <property type="entry name" value="Aldehyde Dehydrogenase, Chain A, domain 2"/>
    <property type="match status" value="1"/>
</dbReference>
<comment type="similarity">
    <text evidence="1 3 6">Belongs to the aldehyde dehydrogenase family.</text>
</comment>
<dbReference type="OrthoDB" id="310895at2759"/>
<evidence type="ECO:0000313" key="8">
    <source>
        <dbReference type="EMBL" id="EPY37007.1"/>
    </source>
</evidence>
<feature type="active site" evidence="4 5">
    <location>
        <position position="236"/>
    </location>
</feature>
<evidence type="ECO:0000256" key="1">
    <source>
        <dbReference type="ARBA" id="ARBA00009986"/>
    </source>
</evidence>
<evidence type="ECO:0000259" key="7">
    <source>
        <dbReference type="Pfam" id="PF00171"/>
    </source>
</evidence>
<evidence type="ECO:0000256" key="4">
    <source>
        <dbReference type="PIRSR" id="PIRSR036492-1"/>
    </source>
</evidence>
<accession>S9V1Q1</accession>
<dbReference type="InterPro" id="IPR016163">
    <property type="entry name" value="Ald_DH_C"/>
</dbReference>
<dbReference type="Pfam" id="PF00171">
    <property type="entry name" value="Aldedh"/>
    <property type="match status" value="1"/>
</dbReference>
<keyword evidence="2 3" id="KW-0560">Oxidoreductase</keyword>
<keyword evidence="9" id="KW-1185">Reference proteome</keyword>
<name>S9V1Q1_9TRYP</name>